<dbReference type="PANTHER" id="PTHR12424">
    <property type="entry name" value="TWEETY-RELATED"/>
    <property type="match status" value="1"/>
</dbReference>
<keyword evidence="3 13" id="KW-0813">Transport</keyword>
<keyword evidence="15" id="KW-1185">Reference proteome</keyword>
<dbReference type="AlphaFoldDB" id="A0A4W5KDL2"/>
<dbReference type="GO" id="GO:0034707">
    <property type="term" value="C:chloride channel complex"/>
    <property type="evidence" value="ECO:0007669"/>
    <property type="project" value="UniProtKB-UniRule"/>
</dbReference>
<dbReference type="Ensembl" id="ENSHHUT00000015696.1">
    <property type="protein sequence ID" value="ENSHHUP00000015168.1"/>
    <property type="gene ID" value="ENSHHUG00000009294.1"/>
</dbReference>
<keyword evidence="8" id="KW-0472">Membrane</keyword>
<evidence type="ECO:0000256" key="6">
    <source>
        <dbReference type="ARBA" id="ARBA00022989"/>
    </source>
</evidence>
<keyword evidence="6" id="KW-1133">Transmembrane helix</keyword>
<dbReference type="Proteomes" id="UP000314982">
    <property type="component" value="Unassembled WGS sequence"/>
</dbReference>
<evidence type="ECO:0000256" key="5">
    <source>
        <dbReference type="ARBA" id="ARBA00022692"/>
    </source>
</evidence>
<dbReference type="GO" id="GO:0005886">
    <property type="term" value="C:plasma membrane"/>
    <property type="evidence" value="ECO:0007669"/>
    <property type="project" value="UniProtKB-SubCell"/>
</dbReference>
<protein>
    <recommendedName>
        <fullName evidence="13">Protein tweety homolog</fullName>
    </recommendedName>
</protein>
<dbReference type="Pfam" id="PF04906">
    <property type="entry name" value="Tweety"/>
    <property type="match status" value="1"/>
</dbReference>
<keyword evidence="7 13" id="KW-0406">Ion transport</keyword>
<proteinExistence type="inferred from homology"/>
<evidence type="ECO:0000256" key="4">
    <source>
        <dbReference type="ARBA" id="ARBA00022475"/>
    </source>
</evidence>
<evidence type="ECO:0000256" key="7">
    <source>
        <dbReference type="ARBA" id="ARBA00023065"/>
    </source>
</evidence>
<keyword evidence="11 13" id="KW-0868">Chloride</keyword>
<keyword evidence="4" id="KW-1003">Cell membrane</keyword>
<evidence type="ECO:0000256" key="10">
    <source>
        <dbReference type="ARBA" id="ARBA00023180"/>
    </source>
</evidence>
<evidence type="ECO:0000256" key="12">
    <source>
        <dbReference type="ARBA" id="ARBA00023303"/>
    </source>
</evidence>
<keyword evidence="10" id="KW-0325">Glycoprotein</keyword>
<dbReference type="GeneTree" id="ENSGT00950000183060"/>
<dbReference type="GO" id="GO:0072320">
    <property type="term" value="F:volume-sensitive chloride channel activity"/>
    <property type="evidence" value="ECO:0007669"/>
    <property type="project" value="TreeGrafter"/>
</dbReference>
<dbReference type="GO" id="GO:0005229">
    <property type="term" value="F:intracellularly calcium-gated chloride channel activity"/>
    <property type="evidence" value="ECO:0007669"/>
    <property type="project" value="TreeGrafter"/>
</dbReference>
<organism evidence="14 15">
    <name type="scientific">Hucho hucho</name>
    <name type="common">huchen</name>
    <dbReference type="NCBI Taxonomy" id="62062"/>
    <lineage>
        <taxon>Eukaryota</taxon>
        <taxon>Metazoa</taxon>
        <taxon>Chordata</taxon>
        <taxon>Craniata</taxon>
        <taxon>Vertebrata</taxon>
        <taxon>Euteleostomi</taxon>
        <taxon>Actinopterygii</taxon>
        <taxon>Neopterygii</taxon>
        <taxon>Teleostei</taxon>
        <taxon>Protacanthopterygii</taxon>
        <taxon>Salmoniformes</taxon>
        <taxon>Salmonidae</taxon>
        <taxon>Salmoninae</taxon>
        <taxon>Hucho</taxon>
    </lineage>
</organism>
<name>A0A4W5KDL2_9TELE</name>
<evidence type="ECO:0000313" key="14">
    <source>
        <dbReference type="Ensembl" id="ENSHHUP00000015168.1"/>
    </source>
</evidence>
<keyword evidence="5" id="KW-0812">Transmembrane</keyword>
<evidence type="ECO:0000256" key="1">
    <source>
        <dbReference type="ARBA" id="ARBA00004651"/>
    </source>
</evidence>
<evidence type="ECO:0000256" key="3">
    <source>
        <dbReference type="ARBA" id="ARBA00022448"/>
    </source>
</evidence>
<evidence type="ECO:0000256" key="11">
    <source>
        <dbReference type="ARBA" id="ARBA00023214"/>
    </source>
</evidence>
<comment type="subcellular location">
    <subcellularLocation>
        <location evidence="1">Cell membrane</location>
        <topology evidence="1">Multi-pass membrane protein</topology>
    </subcellularLocation>
</comment>
<reference evidence="15" key="1">
    <citation type="submission" date="2018-06" db="EMBL/GenBank/DDBJ databases">
        <title>Genome assembly of Danube salmon.</title>
        <authorList>
            <person name="Macqueen D.J."/>
            <person name="Gundappa M.K."/>
        </authorList>
    </citation>
    <scope>NUCLEOTIDE SEQUENCE [LARGE SCALE GENOMIC DNA]</scope>
</reference>
<reference evidence="14" key="3">
    <citation type="submission" date="2025-09" db="UniProtKB">
        <authorList>
            <consortium name="Ensembl"/>
        </authorList>
    </citation>
    <scope>IDENTIFICATION</scope>
</reference>
<evidence type="ECO:0000256" key="2">
    <source>
        <dbReference type="ARBA" id="ARBA00009849"/>
    </source>
</evidence>
<sequence length="131" mass="14060">MSLTQPHVVLHTHKLSSDFTALNIYNGVNSPLSPPLPPSPLSLSLRVCLLGVLTLIISWGSLGLELAAAATASDFCVSPDTYITRVTKENAVINQGRGTREGQRWMEGVGEMWEQKEGRGEAGAGKEGTDR</sequence>
<gene>
    <name evidence="14" type="primary">TTYH3</name>
</gene>
<keyword evidence="9 13" id="KW-0869">Chloride channel</keyword>
<accession>A0A4W5KDL2</accession>
<evidence type="ECO:0000313" key="15">
    <source>
        <dbReference type="Proteomes" id="UP000314982"/>
    </source>
</evidence>
<dbReference type="InterPro" id="IPR006990">
    <property type="entry name" value="Tweety"/>
</dbReference>
<evidence type="ECO:0000256" key="8">
    <source>
        <dbReference type="ARBA" id="ARBA00023136"/>
    </source>
</evidence>
<dbReference type="PANTHER" id="PTHR12424:SF4">
    <property type="entry name" value="PROTEIN TWEETY HOMOLOG 3"/>
    <property type="match status" value="1"/>
</dbReference>
<evidence type="ECO:0000256" key="13">
    <source>
        <dbReference type="RuleBase" id="RU361114"/>
    </source>
</evidence>
<evidence type="ECO:0000256" key="9">
    <source>
        <dbReference type="ARBA" id="ARBA00023173"/>
    </source>
</evidence>
<comment type="function">
    <text evidence="13">Probable chloride channel.</text>
</comment>
<reference evidence="14" key="2">
    <citation type="submission" date="2025-08" db="UniProtKB">
        <authorList>
            <consortium name="Ensembl"/>
        </authorList>
    </citation>
    <scope>IDENTIFICATION</scope>
</reference>
<comment type="similarity">
    <text evidence="2 13">Belongs to the tweety family.</text>
</comment>
<keyword evidence="12 13" id="KW-0407">Ion channel</keyword>